<evidence type="ECO:0000313" key="2">
    <source>
        <dbReference type="Proteomes" id="UP001162131"/>
    </source>
</evidence>
<dbReference type="Gene3D" id="1.20.910.10">
    <property type="entry name" value="Heme oxygenase-like"/>
    <property type="match status" value="1"/>
</dbReference>
<evidence type="ECO:0000313" key="1">
    <source>
        <dbReference type="EMBL" id="CAG9319831.1"/>
    </source>
</evidence>
<reference evidence="1" key="1">
    <citation type="submission" date="2021-09" db="EMBL/GenBank/DDBJ databases">
        <authorList>
            <consortium name="AG Swart"/>
            <person name="Singh M."/>
            <person name="Singh A."/>
            <person name="Seah K."/>
            <person name="Emmerich C."/>
        </authorList>
    </citation>
    <scope>NUCLEOTIDE SEQUENCE</scope>
    <source>
        <strain evidence="1">ATCC30299</strain>
    </source>
</reference>
<dbReference type="AlphaFoldDB" id="A0AAU9J264"/>
<sequence length="368" mass="41395">MSWNYSQVVAKLKPLRTDLVSAYSSIKLESLPATRVYMKNFIYQAWAVISTLKALRSKLSPSTVPWYPPEDENSVRYINEILLDEETDVAGQPQQYSSHYNLFIKAMREANGFSEPMETLVTDLRQGMAWDKAFIKNKDQYKHIISPSTFKYVENEIGIAMNGDLHQIAGFFFLGREETVPDLFSGFVKSLNEKEVNAPLFKSYIQRHIDLDGDLHAPLGEKITQRVCKEDPKMWKEVYEAGKLGITDDLNFAKGVTKMIGKPLTLYEAVGGRSNLEKVIEAAKSRINADAAEKGLGDEDGRMIVNSLSEDFEGPSYPADQKFGIPKNSQTNLKVALLDEFSGLLANQEDAATHLKKIKTKLSKSFES</sequence>
<name>A0AAU9J264_9CILI</name>
<protein>
    <submittedName>
        <fullName evidence="1">Uncharacterized protein</fullName>
    </submittedName>
</protein>
<dbReference type="InterPro" id="IPR016084">
    <property type="entry name" value="Haem_Oase-like_multi-hlx"/>
</dbReference>
<dbReference type="Pfam" id="PF11251">
    <property type="entry name" value="DUF3050"/>
    <property type="match status" value="1"/>
</dbReference>
<gene>
    <name evidence="1" type="ORF">BSTOLATCC_MIC25076</name>
</gene>
<organism evidence="1 2">
    <name type="scientific">Blepharisma stoltei</name>
    <dbReference type="NCBI Taxonomy" id="1481888"/>
    <lineage>
        <taxon>Eukaryota</taxon>
        <taxon>Sar</taxon>
        <taxon>Alveolata</taxon>
        <taxon>Ciliophora</taxon>
        <taxon>Postciliodesmatophora</taxon>
        <taxon>Heterotrichea</taxon>
        <taxon>Heterotrichida</taxon>
        <taxon>Blepharismidae</taxon>
        <taxon>Blepharisma</taxon>
    </lineage>
</organism>
<dbReference type="Proteomes" id="UP001162131">
    <property type="component" value="Unassembled WGS sequence"/>
</dbReference>
<accession>A0AAU9J264</accession>
<dbReference type="InterPro" id="IPR024423">
    <property type="entry name" value="DUF3050"/>
</dbReference>
<proteinExistence type="predicted"/>
<comment type="caution">
    <text evidence="1">The sequence shown here is derived from an EMBL/GenBank/DDBJ whole genome shotgun (WGS) entry which is preliminary data.</text>
</comment>
<dbReference type="EMBL" id="CAJZBQ010000024">
    <property type="protein sequence ID" value="CAG9319831.1"/>
    <property type="molecule type" value="Genomic_DNA"/>
</dbReference>
<keyword evidence="2" id="KW-1185">Reference proteome</keyword>